<name>A0A7W5A9L3_9ACTN</name>
<evidence type="ECO:0000256" key="1">
    <source>
        <dbReference type="SAM" id="MobiDB-lite"/>
    </source>
</evidence>
<reference evidence="2 3" key="1">
    <citation type="submission" date="2020-08" db="EMBL/GenBank/DDBJ databases">
        <title>Genomic Encyclopedia of Type Strains, Phase III (KMG-III): the genomes of soil and plant-associated and newly described type strains.</title>
        <authorList>
            <person name="Whitman W."/>
        </authorList>
    </citation>
    <scope>NUCLEOTIDE SEQUENCE [LARGE SCALE GENOMIC DNA]</scope>
    <source>
        <strain evidence="2 3">CECT 3302</strain>
    </source>
</reference>
<proteinExistence type="predicted"/>
<feature type="compositionally biased region" description="Pro residues" evidence="1">
    <location>
        <begin position="147"/>
        <end position="156"/>
    </location>
</feature>
<accession>A0A7W5A9L3</accession>
<gene>
    <name evidence="2" type="ORF">FHS12_005125</name>
</gene>
<feature type="region of interest" description="Disordered" evidence="1">
    <location>
        <begin position="132"/>
        <end position="166"/>
    </location>
</feature>
<dbReference type="EMBL" id="JACHXG010000017">
    <property type="protein sequence ID" value="MBB3092148.1"/>
    <property type="molecule type" value="Genomic_DNA"/>
</dbReference>
<feature type="compositionally biased region" description="Basic and acidic residues" evidence="1">
    <location>
        <begin position="135"/>
        <end position="146"/>
    </location>
</feature>
<sequence>MKTTTLAEAFAFFGTYPDNPRWSWSAVSPDLKTVAVTIWENEVGVDGSIDVFGSPDLADWTSKPGNRERIRNLKIARENCGGLFHVIWVTARDLNETPWTIAGRYPEDHFMMKLLELDEVTGEFSAVLVDPASEDQERRTMADRPAKPPVYSPPNPSTRRRTSQQETQRATATCQTCCIELPATGICDTCGQT</sequence>
<protein>
    <submittedName>
        <fullName evidence="2">Uncharacterized protein</fullName>
    </submittedName>
</protein>
<organism evidence="2 3">
    <name type="scientific">Nocardioides albus</name>
    <dbReference type="NCBI Taxonomy" id="1841"/>
    <lineage>
        <taxon>Bacteria</taxon>
        <taxon>Bacillati</taxon>
        <taxon>Actinomycetota</taxon>
        <taxon>Actinomycetes</taxon>
        <taxon>Propionibacteriales</taxon>
        <taxon>Nocardioidaceae</taxon>
        <taxon>Nocardioides</taxon>
    </lineage>
</organism>
<dbReference type="AlphaFoldDB" id="A0A7W5A9L3"/>
<evidence type="ECO:0000313" key="3">
    <source>
        <dbReference type="Proteomes" id="UP000577707"/>
    </source>
</evidence>
<dbReference type="RefSeq" id="WP_183551689.1">
    <property type="nucleotide sequence ID" value="NZ_BMQT01000017.1"/>
</dbReference>
<evidence type="ECO:0000313" key="2">
    <source>
        <dbReference type="EMBL" id="MBB3092148.1"/>
    </source>
</evidence>
<dbReference type="Proteomes" id="UP000577707">
    <property type="component" value="Unassembled WGS sequence"/>
</dbReference>
<keyword evidence="3" id="KW-1185">Reference proteome</keyword>
<comment type="caution">
    <text evidence="2">The sequence shown here is derived from an EMBL/GenBank/DDBJ whole genome shotgun (WGS) entry which is preliminary data.</text>
</comment>